<dbReference type="RefSeq" id="WP_055260056.1">
    <property type="nucleotide sequence ID" value="NZ_CABIXL010000007.1"/>
</dbReference>
<dbReference type="Gene3D" id="3.40.190.170">
    <property type="entry name" value="Bacterial extracellular solute-binding protein, family 7"/>
    <property type="match status" value="1"/>
</dbReference>
<dbReference type="NCBIfam" id="NF037995">
    <property type="entry name" value="TRAP_S1"/>
    <property type="match status" value="1"/>
</dbReference>
<keyword evidence="4" id="KW-1185">Reference proteome</keyword>
<proteinExistence type="predicted"/>
<dbReference type="InterPro" id="IPR004682">
    <property type="entry name" value="TRAP_DctP"/>
</dbReference>
<dbReference type="PROSITE" id="PS51257">
    <property type="entry name" value="PROKAR_LIPOPROTEIN"/>
    <property type="match status" value="1"/>
</dbReference>
<name>A0ABP2ARW1_SARVE</name>
<evidence type="ECO:0000313" key="3">
    <source>
        <dbReference type="EMBL" id="CUO15131.1"/>
    </source>
</evidence>
<organism evidence="3 4">
    <name type="scientific">Sarcina ventriculi</name>
    <name type="common">Clostridium ventriculi</name>
    <dbReference type="NCBI Taxonomy" id="1267"/>
    <lineage>
        <taxon>Bacteria</taxon>
        <taxon>Bacillati</taxon>
        <taxon>Bacillota</taxon>
        <taxon>Clostridia</taxon>
        <taxon>Eubacteriales</taxon>
        <taxon>Clostridiaceae</taxon>
        <taxon>Sarcina</taxon>
    </lineage>
</organism>
<dbReference type="InterPro" id="IPR038404">
    <property type="entry name" value="TRAP_DctP_sf"/>
</dbReference>
<dbReference type="Proteomes" id="UP000095488">
    <property type="component" value="Unassembled WGS sequence"/>
</dbReference>
<evidence type="ECO:0000256" key="1">
    <source>
        <dbReference type="ARBA" id="ARBA00022729"/>
    </source>
</evidence>
<protein>
    <submittedName>
        <fullName evidence="3">Extracytoplasmic solute receptor protein yiaO</fullName>
    </submittedName>
</protein>
<dbReference type="PANTHER" id="PTHR33376:SF2">
    <property type="entry name" value="DICARBOXYLATE-BINDING PERIPLASMIC PROTEIN"/>
    <property type="match status" value="1"/>
</dbReference>
<dbReference type="NCBIfam" id="TIGR00787">
    <property type="entry name" value="dctP"/>
    <property type="match status" value="1"/>
</dbReference>
<dbReference type="PANTHER" id="PTHR33376">
    <property type="match status" value="1"/>
</dbReference>
<dbReference type="SUPFAM" id="SSF53850">
    <property type="entry name" value="Periplasmic binding protein-like II"/>
    <property type="match status" value="1"/>
</dbReference>
<feature type="signal peptide" evidence="2">
    <location>
        <begin position="1"/>
        <end position="22"/>
    </location>
</feature>
<evidence type="ECO:0000256" key="2">
    <source>
        <dbReference type="SAM" id="SignalP"/>
    </source>
</evidence>
<accession>A0ABP2ARW1</accession>
<feature type="chain" id="PRO_5046735290" evidence="2">
    <location>
        <begin position="23"/>
        <end position="360"/>
    </location>
</feature>
<comment type="caution">
    <text evidence="3">The sequence shown here is derived from an EMBL/GenBank/DDBJ whole genome shotgun (WGS) entry which is preliminary data.</text>
</comment>
<dbReference type="EMBL" id="CYZR01000007">
    <property type="protein sequence ID" value="CUO15131.1"/>
    <property type="molecule type" value="Genomic_DNA"/>
</dbReference>
<reference evidence="3 4" key="1">
    <citation type="submission" date="2015-09" db="EMBL/GenBank/DDBJ databases">
        <authorList>
            <consortium name="Pathogen Informatics"/>
            <person name="Wu L."/>
            <person name="Ma J."/>
        </authorList>
    </citation>
    <scope>NUCLEOTIDE SEQUENCE [LARGE SCALE GENOMIC DNA]</scope>
    <source>
        <strain evidence="3 4">2789STDY5834858</strain>
    </source>
</reference>
<evidence type="ECO:0000313" key="4">
    <source>
        <dbReference type="Proteomes" id="UP000095488"/>
    </source>
</evidence>
<sequence>MKKRGLIAKLLIISVVSTFSLGFVGCQTSSTNAESNTAKRVVRVAHVQNENHPIHGALLELEKYIEEKTNNNIDVQIFPNELLGPQTQTIELTQTGAVDMVVAGLGAVEAFNSAYTVFNLPYIMDSIEHYHAVMNDENIMGEVFNSTESSGFVGLTWFDAGVRNIYTKNKVIQTPDDLKGLKIRVQTSPTNVKMLQALGASPTPMSFGEVYTGLQQGVIDGAENNELALVNNKHGEVAKVYSYNMHAMLPDILIISTSLLDRLTDEEKQIFIEAANLANEWEVKKWEQSVEEAKVTAEKMGVEFYYPDVKPFQDKMADLHAEYTQDENMKVIYDKIKAKGIEVAKAKEYEEDSVLEETEE</sequence>
<keyword evidence="1 2" id="KW-0732">Signal</keyword>
<dbReference type="CDD" id="cd13671">
    <property type="entry name" value="PBP2_TRAP_SBP_like_3"/>
    <property type="match status" value="1"/>
</dbReference>
<dbReference type="PIRSF" id="PIRSF006470">
    <property type="entry name" value="DctB"/>
    <property type="match status" value="1"/>
</dbReference>
<gene>
    <name evidence="3" type="primary">yiaO</name>
    <name evidence="3" type="ORF">ERS852473_02051</name>
</gene>
<dbReference type="InterPro" id="IPR018389">
    <property type="entry name" value="DctP_fam"/>
</dbReference>
<keyword evidence="3" id="KW-0675">Receptor</keyword>
<dbReference type="Pfam" id="PF03480">
    <property type="entry name" value="DctP"/>
    <property type="match status" value="1"/>
</dbReference>